<dbReference type="EMBL" id="UHJG01000001">
    <property type="protein sequence ID" value="SUQ01369.1"/>
    <property type="molecule type" value="Genomic_DNA"/>
</dbReference>
<sequence length="200" mass="22620">MADEHVRWWSAMVKIGFIVEGDTESIIVNSPAFISFLRANNFELVTPVIDAKGGGNLLPKYVENFVERLRNIGAERFCILTDLEDAASIADVQARIAHQDVDVSFIAVKAVEAWFLADSEAMKKWLKVDEFNEEQPEATAEMPWDRLKEVSRQLRKRGPGSSKAAFAKRMVTHHGFDIQSSARHPSCPSARELVEWFENQ</sequence>
<dbReference type="AlphaFoldDB" id="A0A380QT90"/>
<gene>
    <name evidence="1" type="ORF">NCTC10476_02720</name>
</gene>
<dbReference type="RefSeq" id="WP_265320912.1">
    <property type="nucleotide sequence ID" value="NZ_JANAUK010000005.1"/>
</dbReference>
<reference evidence="1 2" key="1">
    <citation type="submission" date="2018-06" db="EMBL/GenBank/DDBJ databases">
        <authorList>
            <consortium name="Pathogen Informatics"/>
            <person name="Doyle S."/>
        </authorList>
    </citation>
    <scope>NUCLEOTIDE SEQUENCE [LARGE SCALE GENOMIC DNA]</scope>
    <source>
        <strain evidence="1 2">NCTC10476</strain>
    </source>
</reference>
<keyword evidence="2" id="KW-1185">Reference proteome</keyword>
<protein>
    <recommendedName>
        <fullName evidence="3">DUF4276 family protein</fullName>
    </recommendedName>
</protein>
<proteinExistence type="predicted"/>
<evidence type="ECO:0000313" key="2">
    <source>
        <dbReference type="Proteomes" id="UP000255169"/>
    </source>
</evidence>
<evidence type="ECO:0008006" key="3">
    <source>
        <dbReference type="Google" id="ProtNLM"/>
    </source>
</evidence>
<dbReference type="Proteomes" id="UP000255169">
    <property type="component" value="Unassembled WGS sequence"/>
</dbReference>
<accession>A0A380QT90</accession>
<organism evidence="1 2">
    <name type="scientific">Yersinia ruckeri</name>
    <dbReference type="NCBI Taxonomy" id="29486"/>
    <lineage>
        <taxon>Bacteria</taxon>
        <taxon>Pseudomonadati</taxon>
        <taxon>Pseudomonadota</taxon>
        <taxon>Gammaproteobacteria</taxon>
        <taxon>Enterobacterales</taxon>
        <taxon>Yersiniaceae</taxon>
        <taxon>Yersinia</taxon>
    </lineage>
</organism>
<name>A0A380QT90_YERRU</name>
<evidence type="ECO:0000313" key="1">
    <source>
        <dbReference type="EMBL" id="SUQ01369.1"/>
    </source>
</evidence>